<name>A0AAW0C580_9AGAR</name>
<dbReference type="Proteomes" id="UP001362999">
    <property type="component" value="Unassembled WGS sequence"/>
</dbReference>
<keyword evidence="3" id="KW-1185">Reference proteome</keyword>
<organism evidence="2 3">
    <name type="scientific">Favolaschia claudopus</name>
    <dbReference type="NCBI Taxonomy" id="2862362"/>
    <lineage>
        <taxon>Eukaryota</taxon>
        <taxon>Fungi</taxon>
        <taxon>Dikarya</taxon>
        <taxon>Basidiomycota</taxon>
        <taxon>Agaricomycotina</taxon>
        <taxon>Agaricomycetes</taxon>
        <taxon>Agaricomycetidae</taxon>
        <taxon>Agaricales</taxon>
        <taxon>Marasmiineae</taxon>
        <taxon>Mycenaceae</taxon>
        <taxon>Favolaschia</taxon>
    </lineage>
</organism>
<dbReference type="SUPFAM" id="SSF52047">
    <property type="entry name" value="RNI-like"/>
    <property type="match status" value="1"/>
</dbReference>
<proteinExistence type="predicted"/>
<dbReference type="InterPro" id="IPR001810">
    <property type="entry name" value="F-box_dom"/>
</dbReference>
<protein>
    <submittedName>
        <fullName evidence="2">F-box domain-containing protein</fullName>
    </submittedName>
</protein>
<dbReference type="Gene3D" id="1.20.1280.50">
    <property type="match status" value="1"/>
</dbReference>
<dbReference type="InterPro" id="IPR032675">
    <property type="entry name" value="LRR_dom_sf"/>
</dbReference>
<dbReference type="AlphaFoldDB" id="A0AAW0C580"/>
<comment type="caution">
    <text evidence="2">The sequence shown here is derived from an EMBL/GenBank/DDBJ whole genome shotgun (WGS) entry which is preliminary data.</text>
</comment>
<gene>
    <name evidence="2" type="ORF">R3P38DRAFT_2922770</name>
</gene>
<evidence type="ECO:0000313" key="2">
    <source>
        <dbReference type="EMBL" id="KAK7033459.1"/>
    </source>
</evidence>
<evidence type="ECO:0000259" key="1">
    <source>
        <dbReference type="Pfam" id="PF12937"/>
    </source>
</evidence>
<reference evidence="2 3" key="1">
    <citation type="journal article" date="2024" name="J Genomics">
        <title>Draft genome sequencing and assembly of Favolaschia claudopus CIRM-BRFM 2984 isolated from oak limbs.</title>
        <authorList>
            <person name="Navarro D."/>
            <person name="Drula E."/>
            <person name="Chaduli D."/>
            <person name="Cazenave R."/>
            <person name="Ahrendt S."/>
            <person name="Wang J."/>
            <person name="Lipzen A."/>
            <person name="Daum C."/>
            <person name="Barry K."/>
            <person name="Grigoriev I.V."/>
            <person name="Favel A."/>
            <person name="Rosso M.N."/>
            <person name="Martin F."/>
        </authorList>
    </citation>
    <scope>NUCLEOTIDE SEQUENCE [LARGE SCALE GENOMIC DNA]</scope>
    <source>
        <strain evidence="2 3">CIRM-BRFM 2984</strain>
    </source>
</reference>
<dbReference type="Pfam" id="PF12937">
    <property type="entry name" value="F-box-like"/>
    <property type="match status" value="1"/>
</dbReference>
<sequence>MFIESCDPLCPFRFASEEKFGCVPIPLLPELLSSTSGLPSESQTKEIMQHVGRLEDEISTTNSQIARLTAAIEQLIEYRVELAACVKSYRGLVSALRGFPNELLVEIFERCLDSDTSHLYPHQHASWVISHVCSRWRGVALSTPSLWRHIHVPDYLGFHPSLITTQLERAGPMTQLLIELPSDCTTETLNRLLSVSAQWAEACLYLTFDGFSHFFRHTGKFSALKTLSLSSWRAFPSTFDVNWDESLPLLQEIELKLSNEKVPRQLPLPWAQLRVCAVKDISSLELLWLISQLSGVATVSVLNGTNSDNEVSTSPTRSTLISLSLNDWGDYFVSDFLKFLVTPALETLRFESTASRLPMSLLLPFLKRSKCVLKRLSIDAYIPKIDLIVILKLTQLRSVSSLELPCAAICDGGIAELASLRQLRTLEVQNSSNMDPFLAQSLREALPNIDELVFR</sequence>
<evidence type="ECO:0000313" key="3">
    <source>
        <dbReference type="Proteomes" id="UP001362999"/>
    </source>
</evidence>
<feature type="domain" description="F-box" evidence="1">
    <location>
        <begin position="100"/>
        <end position="151"/>
    </location>
</feature>
<dbReference type="EMBL" id="JAWWNJ010000023">
    <property type="protein sequence ID" value="KAK7033459.1"/>
    <property type="molecule type" value="Genomic_DNA"/>
</dbReference>
<accession>A0AAW0C580</accession>
<dbReference type="Gene3D" id="3.80.10.10">
    <property type="entry name" value="Ribonuclease Inhibitor"/>
    <property type="match status" value="1"/>
</dbReference>